<keyword evidence="1" id="KW-0175">Coiled coil</keyword>
<dbReference type="Proteomes" id="UP001153714">
    <property type="component" value="Chromosome 6"/>
</dbReference>
<organism evidence="3 4">
    <name type="scientific">Diatraea saccharalis</name>
    <name type="common">sugarcane borer</name>
    <dbReference type="NCBI Taxonomy" id="40085"/>
    <lineage>
        <taxon>Eukaryota</taxon>
        <taxon>Metazoa</taxon>
        <taxon>Ecdysozoa</taxon>
        <taxon>Arthropoda</taxon>
        <taxon>Hexapoda</taxon>
        <taxon>Insecta</taxon>
        <taxon>Pterygota</taxon>
        <taxon>Neoptera</taxon>
        <taxon>Endopterygota</taxon>
        <taxon>Lepidoptera</taxon>
        <taxon>Glossata</taxon>
        <taxon>Ditrysia</taxon>
        <taxon>Pyraloidea</taxon>
        <taxon>Crambidae</taxon>
        <taxon>Crambinae</taxon>
        <taxon>Diatraea</taxon>
    </lineage>
</organism>
<reference evidence="3" key="1">
    <citation type="submission" date="2021-12" db="EMBL/GenBank/DDBJ databases">
        <authorList>
            <person name="King R."/>
        </authorList>
    </citation>
    <scope>NUCLEOTIDE SEQUENCE</scope>
</reference>
<reference evidence="3" key="2">
    <citation type="submission" date="2022-10" db="EMBL/GenBank/DDBJ databases">
        <authorList>
            <consortium name="ENA_rothamsted_submissions"/>
            <consortium name="culmorum"/>
            <person name="King R."/>
        </authorList>
    </citation>
    <scope>NUCLEOTIDE SEQUENCE</scope>
</reference>
<dbReference type="AlphaFoldDB" id="A0A9N9WI47"/>
<sequence>MTSWRAKKILDLIPQAENKIYNTNKENYEEIKNNLEIEEENQENMVPPSIAVTEEESTAPIEELLHTETRPISLVFDYRSDSTVSENIEDNEKPENASENLAVMHSRRPSSRSSKDSVSFRSSSSSSSTSNSSSASSSSSTSSSSSSSSNSSSSNNMPQDKDTCVQELEPSNEDNIPQEKNANLQELRPRSEETISQEKNTIVQEPKPSSEENIPSCSSLIKNNDKQQRQCRSKNNVNNYISPIYTDQSDVDISDDDPTVDYNTIFDRPAKRKKFLFGEPTPYSSDSSTSIEENSYRGRKRSKNIYKWQQIKAKRLRNRGESYVSMSKSRKVIPERILKDTCTEKCKLKCSENISSENRYKIFSSFWDLGSLVAQRAYIRTCMVDVTPKYKYTNAEHPRRPNKAFYFTIDDQRIKVCKTFFKNTLSVSERMVYTVQSKMNEGFAMNELRGKHQNHKKLDPELLNDIRNHITMIPKISSHYVRSSTSKEYIGGDKTIKDLYTDFASQQMINNKDVGNYMAYYKIFTGEFNLGFHQPKKDQCDLCVAYTNSNDDQKKDLENQYQKHLEEKTLSRLEKQVDRQNITKDNKVAVYDLEAVLL</sequence>
<feature type="region of interest" description="Disordered" evidence="2">
    <location>
        <begin position="85"/>
        <end position="217"/>
    </location>
</feature>
<feature type="coiled-coil region" evidence="1">
    <location>
        <begin position="18"/>
        <end position="45"/>
    </location>
</feature>
<dbReference type="PANTHER" id="PTHR10773:SF19">
    <property type="match status" value="1"/>
</dbReference>
<evidence type="ECO:0000313" key="4">
    <source>
        <dbReference type="Proteomes" id="UP001153714"/>
    </source>
</evidence>
<name>A0A9N9WI47_9NEOP</name>
<feature type="compositionally biased region" description="Low complexity" evidence="2">
    <location>
        <begin position="116"/>
        <end position="156"/>
    </location>
</feature>
<feature type="compositionally biased region" description="Polar residues" evidence="2">
    <location>
        <begin position="173"/>
        <end position="184"/>
    </location>
</feature>
<protein>
    <submittedName>
        <fullName evidence="3">Uncharacterized protein</fullName>
    </submittedName>
</protein>
<dbReference type="OrthoDB" id="6776127at2759"/>
<feature type="compositionally biased region" description="Low complexity" evidence="2">
    <location>
        <begin position="280"/>
        <end position="293"/>
    </location>
</feature>
<evidence type="ECO:0000256" key="1">
    <source>
        <dbReference type="SAM" id="Coils"/>
    </source>
</evidence>
<evidence type="ECO:0000256" key="2">
    <source>
        <dbReference type="SAM" id="MobiDB-lite"/>
    </source>
</evidence>
<feature type="region of interest" description="Disordered" evidence="2">
    <location>
        <begin position="277"/>
        <end position="296"/>
    </location>
</feature>
<proteinExistence type="predicted"/>
<keyword evidence="4" id="KW-1185">Reference proteome</keyword>
<dbReference type="EMBL" id="OU893337">
    <property type="protein sequence ID" value="CAG9793954.1"/>
    <property type="molecule type" value="Genomic_DNA"/>
</dbReference>
<evidence type="ECO:0000313" key="3">
    <source>
        <dbReference type="EMBL" id="CAG9793954.1"/>
    </source>
</evidence>
<dbReference type="PANTHER" id="PTHR10773">
    <property type="entry name" value="DNA-DIRECTED RNA POLYMERASES I, II, AND III SUBUNIT RPABC2"/>
    <property type="match status" value="1"/>
</dbReference>
<gene>
    <name evidence="3" type="ORF">DIATSA_LOCUS11364</name>
</gene>
<accession>A0A9N9WI47</accession>